<proteinExistence type="predicted"/>
<keyword evidence="2" id="KW-1185">Reference proteome</keyword>
<dbReference type="AlphaFoldDB" id="A0A9D4IQR4"/>
<reference evidence="1" key="2">
    <citation type="submission" date="2020-11" db="EMBL/GenBank/DDBJ databases">
        <authorList>
            <person name="McCartney M.A."/>
            <person name="Auch B."/>
            <person name="Kono T."/>
            <person name="Mallez S."/>
            <person name="Becker A."/>
            <person name="Gohl D.M."/>
            <person name="Silverstein K.A.T."/>
            <person name="Koren S."/>
            <person name="Bechman K.B."/>
            <person name="Herman A."/>
            <person name="Abrahante J.E."/>
            <person name="Garbe J."/>
        </authorList>
    </citation>
    <scope>NUCLEOTIDE SEQUENCE</scope>
    <source>
        <strain evidence="1">Duluth1</strain>
        <tissue evidence="1">Whole animal</tissue>
    </source>
</reference>
<accession>A0A9D4IQR4</accession>
<reference evidence="1" key="1">
    <citation type="journal article" date="2019" name="bioRxiv">
        <title>The Genome of the Zebra Mussel, Dreissena polymorpha: A Resource for Invasive Species Research.</title>
        <authorList>
            <person name="McCartney M.A."/>
            <person name="Auch B."/>
            <person name="Kono T."/>
            <person name="Mallez S."/>
            <person name="Zhang Y."/>
            <person name="Obille A."/>
            <person name="Becker A."/>
            <person name="Abrahante J.E."/>
            <person name="Garbe J."/>
            <person name="Badalamenti J.P."/>
            <person name="Herman A."/>
            <person name="Mangelson H."/>
            <person name="Liachko I."/>
            <person name="Sullivan S."/>
            <person name="Sone E.D."/>
            <person name="Koren S."/>
            <person name="Silverstein K.A.T."/>
            <person name="Beckman K.B."/>
            <person name="Gohl D.M."/>
        </authorList>
    </citation>
    <scope>NUCLEOTIDE SEQUENCE</scope>
    <source>
        <strain evidence="1">Duluth1</strain>
        <tissue evidence="1">Whole animal</tissue>
    </source>
</reference>
<protein>
    <submittedName>
        <fullName evidence="1">Uncharacterized protein</fullName>
    </submittedName>
</protein>
<name>A0A9D4IQR4_DREPO</name>
<dbReference type="Proteomes" id="UP000828390">
    <property type="component" value="Unassembled WGS sequence"/>
</dbReference>
<comment type="caution">
    <text evidence="1">The sequence shown here is derived from an EMBL/GenBank/DDBJ whole genome shotgun (WGS) entry which is preliminary data.</text>
</comment>
<organism evidence="1 2">
    <name type="scientific">Dreissena polymorpha</name>
    <name type="common">Zebra mussel</name>
    <name type="synonym">Mytilus polymorpha</name>
    <dbReference type="NCBI Taxonomy" id="45954"/>
    <lineage>
        <taxon>Eukaryota</taxon>
        <taxon>Metazoa</taxon>
        <taxon>Spiralia</taxon>
        <taxon>Lophotrochozoa</taxon>
        <taxon>Mollusca</taxon>
        <taxon>Bivalvia</taxon>
        <taxon>Autobranchia</taxon>
        <taxon>Heteroconchia</taxon>
        <taxon>Euheterodonta</taxon>
        <taxon>Imparidentia</taxon>
        <taxon>Neoheterodontei</taxon>
        <taxon>Myida</taxon>
        <taxon>Dreissenoidea</taxon>
        <taxon>Dreissenidae</taxon>
        <taxon>Dreissena</taxon>
    </lineage>
</organism>
<evidence type="ECO:0000313" key="2">
    <source>
        <dbReference type="Proteomes" id="UP000828390"/>
    </source>
</evidence>
<dbReference type="EMBL" id="JAIWYP010000008">
    <property type="protein sequence ID" value="KAH3781582.1"/>
    <property type="molecule type" value="Genomic_DNA"/>
</dbReference>
<gene>
    <name evidence="1" type="ORF">DPMN_159481</name>
</gene>
<sequence length="87" mass="10017">MWIITHGFNNGVAKLIGEAVKEYNIKQQNSRIVSNQYLSLAERMKRRLPVIGIVPKDKVLSGAHLDEMVRRFCWCYGLYSADFIDIS</sequence>
<evidence type="ECO:0000313" key="1">
    <source>
        <dbReference type="EMBL" id="KAH3781582.1"/>
    </source>
</evidence>